<organism evidence="1 2">
    <name type="scientific">Glarea lozoyensis (strain ATCC 20868 / MF5171)</name>
    <dbReference type="NCBI Taxonomy" id="1116229"/>
    <lineage>
        <taxon>Eukaryota</taxon>
        <taxon>Fungi</taxon>
        <taxon>Dikarya</taxon>
        <taxon>Ascomycota</taxon>
        <taxon>Pezizomycotina</taxon>
        <taxon>Leotiomycetes</taxon>
        <taxon>Helotiales</taxon>
        <taxon>Helotiaceae</taxon>
        <taxon>Glarea</taxon>
    </lineage>
</organism>
<dbReference type="GeneID" id="19467678"/>
<dbReference type="InterPro" id="IPR018181">
    <property type="entry name" value="Heat_shock_70_CS"/>
</dbReference>
<dbReference type="STRING" id="1116229.S3CE89"/>
<reference evidence="1 2" key="1">
    <citation type="journal article" date="2013" name="BMC Genomics">
        <title>Genomics-driven discovery of the pneumocandin biosynthetic gene cluster in the fungus Glarea lozoyensis.</title>
        <authorList>
            <person name="Chen L."/>
            <person name="Yue Q."/>
            <person name="Zhang X."/>
            <person name="Xiang M."/>
            <person name="Wang C."/>
            <person name="Li S."/>
            <person name="Che Y."/>
            <person name="Ortiz-Lopez F.J."/>
            <person name="Bills G.F."/>
            <person name="Liu X."/>
            <person name="An Z."/>
        </authorList>
    </citation>
    <scope>NUCLEOTIDE SEQUENCE [LARGE SCALE GENOMIC DNA]</scope>
    <source>
        <strain evidence="2">ATCC 20868 / MF5171</strain>
    </source>
</reference>
<dbReference type="PANTHER" id="PTHR14187:SF82">
    <property type="entry name" value="FAMILY CHAPERONE, PUTATIVE (AFU_ORTHOLOGUE AFUA_7G08575)-RELATED"/>
    <property type="match status" value="1"/>
</dbReference>
<protein>
    <submittedName>
        <fullName evidence="1">Actin-like ATPase</fullName>
    </submittedName>
</protein>
<dbReference type="PANTHER" id="PTHR14187">
    <property type="entry name" value="ALPHA KINASE/ELONGATION FACTOR 2 KINASE"/>
    <property type="match status" value="1"/>
</dbReference>
<dbReference type="Proteomes" id="UP000016922">
    <property type="component" value="Unassembled WGS sequence"/>
</dbReference>
<dbReference type="OrthoDB" id="2963168at2759"/>
<accession>S3CE89</accession>
<name>S3CE89_GLAL2</name>
<keyword evidence="2" id="KW-1185">Reference proteome</keyword>
<dbReference type="OMA" id="YICESHE"/>
<sequence length="621" mass="69633">MDVDNVRLQELNNLLKTLKVNDQVEPHTLIISIDLGTSYSGIGYILSTEPDRVHILDQWPGHTVVKVKSPKVPTVIKYGTGGCGFSWGHQVGLRDEKKLEAFKLLLDPSLPTPEYAQINKVRKNFQEFIKTPINAVDDFMGALYRYAIEEIAEKHPDEFSVIRAMKFVISTPAGWPVTAKNAILKAARDAGASPITHIQEAEAAAFFNMRSKEAKALKLKIGDTIMICDAGGATINLTTYTIKRLVPLQVVETVPPLSKDSLICEHRKQVKEDPNKLSAKAGGSLNLNKNFENHIVRSLLEEEEIIPLKKSFHYIETLNRFDQEIKPAFSNSSTGNFEVKLEGTKLTDYPDGNLKDNTMSLDRRALEVIFQPVANMVFVSMTEQINAVKVKKVSIRSGDMTSVDAVILTGGFGSNKFLREYLGGKFPSMKFIQLANTGSALSQAPLKKTIVAPEVDSSGTSSNRKASKNYGIACCPIWNEDTHRTEKKYWDDWEGVWRCKSINWIIIKGNDLRKSKKISMPCYKQCGPNPESDEFFIVACLEQSTASSPPESSTHHSIRTNKKIKVPLDNIPEDDFRKRKRSSDRQVYWELAYDVVLEVSKGKIAFWIQIDGQQFGRVTID</sequence>
<dbReference type="RefSeq" id="XP_008088865.1">
    <property type="nucleotide sequence ID" value="XM_008090674.1"/>
</dbReference>
<dbReference type="InterPro" id="IPR043129">
    <property type="entry name" value="ATPase_NBD"/>
</dbReference>
<proteinExistence type="predicted"/>
<dbReference type="CDD" id="cd10170">
    <property type="entry name" value="ASKHA_NBD_HSP70"/>
    <property type="match status" value="1"/>
</dbReference>
<evidence type="ECO:0000313" key="2">
    <source>
        <dbReference type="Proteomes" id="UP000016922"/>
    </source>
</evidence>
<dbReference type="PROSITE" id="PS00297">
    <property type="entry name" value="HSP70_1"/>
    <property type="match status" value="1"/>
</dbReference>
<dbReference type="eggNOG" id="KOG0101">
    <property type="taxonomic scope" value="Eukaryota"/>
</dbReference>
<dbReference type="KEGG" id="glz:GLAREA_08630"/>
<gene>
    <name evidence="1" type="ORF">GLAREA_08630</name>
</gene>
<dbReference type="HOGENOM" id="CLU_009958_6_5_1"/>
<evidence type="ECO:0000313" key="1">
    <source>
        <dbReference type="EMBL" id="EPE24777.1"/>
    </source>
</evidence>
<dbReference type="AlphaFoldDB" id="S3CE89"/>
<dbReference type="EMBL" id="KE145373">
    <property type="protein sequence ID" value="EPE24777.1"/>
    <property type="molecule type" value="Genomic_DNA"/>
</dbReference>
<dbReference type="SUPFAM" id="SSF53067">
    <property type="entry name" value="Actin-like ATPase domain"/>
    <property type="match status" value="2"/>
</dbReference>
<dbReference type="Gene3D" id="3.30.420.40">
    <property type="match status" value="1"/>
</dbReference>